<feature type="compositionally biased region" description="Low complexity" evidence="1">
    <location>
        <begin position="50"/>
        <end position="62"/>
    </location>
</feature>
<keyword evidence="3" id="KW-1185">Reference proteome</keyword>
<evidence type="ECO:0000313" key="2">
    <source>
        <dbReference type="EMBL" id="KAJ3205561.1"/>
    </source>
</evidence>
<dbReference type="Proteomes" id="UP001211065">
    <property type="component" value="Unassembled WGS sequence"/>
</dbReference>
<name>A0AAD5TV13_9FUNG</name>
<feature type="non-terminal residue" evidence="2">
    <location>
        <position position="1"/>
    </location>
</feature>
<accession>A0AAD5TV13</accession>
<dbReference type="AlphaFoldDB" id="A0AAD5TV13"/>
<protein>
    <submittedName>
        <fullName evidence="2">Uncharacterized protein</fullName>
    </submittedName>
</protein>
<feature type="compositionally biased region" description="Basic residues" evidence="1">
    <location>
        <begin position="67"/>
        <end position="78"/>
    </location>
</feature>
<reference evidence="2" key="1">
    <citation type="submission" date="2020-05" db="EMBL/GenBank/DDBJ databases">
        <title>Phylogenomic resolution of chytrid fungi.</title>
        <authorList>
            <person name="Stajich J.E."/>
            <person name="Amses K."/>
            <person name="Simmons R."/>
            <person name="Seto K."/>
            <person name="Myers J."/>
            <person name="Bonds A."/>
            <person name="Quandt C.A."/>
            <person name="Barry K."/>
            <person name="Liu P."/>
            <person name="Grigoriev I."/>
            <person name="Longcore J.E."/>
            <person name="James T.Y."/>
        </authorList>
    </citation>
    <scope>NUCLEOTIDE SEQUENCE</scope>
    <source>
        <strain evidence="2">JEL0476</strain>
    </source>
</reference>
<evidence type="ECO:0000313" key="3">
    <source>
        <dbReference type="Proteomes" id="UP001211065"/>
    </source>
</evidence>
<evidence type="ECO:0000256" key="1">
    <source>
        <dbReference type="SAM" id="MobiDB-lite"/>
    </source>
</evidence>
<comment type="caution">
    <text evidence="2">The sequence shown here is derived from an EMBL/GenBank/DDBJ whole genome shotgun (WGS) entry which is preliminary data.</text>
</comment>
<sequence length="78" mass="8897">LNEEAGRLLLEDYDSYASHARMITKIHAMTGVTMEVPHQSEKEVLNPMMLNSNKSNNLNNMNEKLGKDKKVKKGLKRL</sequence>
<feature type="region of interest" description="Disordered" evidence="1">
    <location>
        <begin position="50"/>
        <end position="78"/>
    </location>
</feature>
<gene>
    <name evidence="2" type="ORF">HK099_000764</name>
</gene>
<organism evidence="2 3">
    <name type="scientific">Clydaea vesicula</name>
    <dbReference type="NCBI Taxonomy" id="447962"/>
    <lineage>
        <taxon>Eukaryota</taxon>
        <taxon>Fungi</taxon>
        <taxon>Fungi incertae sedis</taxon>
        <taxon>Chytridiomycota</taxon>
        <taxon>Chytridiomycota incertae sedis</taxon>
        <taxon>Chytridiomycetes</taxon>
        <taxon>Lobulomycetales</taxon>
        <taxon>Lobulomycetaceae</taxon>
        <taxon>Clydaea</taxon>
    </lineage>
</organism>
<dbReference type="EMBL" id="JADGJW010001194">
    <property type="protein sequence ID" value="KAJ3205561.1"/>
    <property type="molecule type" value="Genomic_DNA"/>
</dbReference>
<proteinExistence type="predicted"/>